<dbReference type="EMBL" id="JBHLUU010000127">
    <property type="protein sequence ID" value="MFC0478065.1"/>
    <property type="molecule type" value="Genomic_DNA"/>
</dbReference>
<dbReference type="Gene3D" id="3.40.50.720">
    <property type="entry name" value="NAD(P)-binding Rossmann-like Domain"/>
    <property type="match status" value="1"/>
</dbReference>
<sequence>MPIEYPSREELGQILKKAKRIAVVGISNNPERTSYMVSEAMKNAGYEIIPVNPTVDEVFGIKAVAKLTDIEGHVDIVNVFRRSEFLPEVAKEFDQIDADVFWAQLGLENEEAFEFLKSKGYTVVMNRCIKVEHALTK</sequence>
<comment type="caution">
    <text evidence="2">The sequence shown here is derived from an EMBL/GenBank/DDBJ whole genome shotgun (WGS) entry which is preliminary data.</text>
</comment>
<evidence type="ECO:0000313" key="3">
    <source>
        <dbReference type="Proteomes" id="UP001589738"/>
    </source>
</evidence>
<proteinExistence type="predicted"/>
<evidence type="ECO:0000259" key="1">
    <source>
        <dbReference type="SMART" id="SM00881"/>
    </source>
</evidence>
<dbReference type="InterPro" id="IPR036291">
    <property type="entry name" value="NAD(P)-bd_dom_sf"/>
</dbReference>
<dbReference type="InterPro" id="IPR003781">
    <property type="entry name" value="CoA-bd"/>
</dbReference>
<keyword evidence="3" id="KW-1185">Reference proteome</keyword>
<dbReference type="Proteomes" id="UP001589738">
    <property type="component" value="Unassembled WGS sequence"/>
</dbReference>
<accession>A0ABV6KXL7</accession>
<reference evidence="2 3" key="1">
    <citation type="submission" date="2024-09" db="EMBL/GenBank/DDBJ databases">
        <authorList>
            <person name="Sun Q."/>
            <person name="Mori K."/>
        </authorList>
    </citation>
    <scope>NUCLEOTIDE SEQUENCE [LARGE SCALE GENOMIC DNA]</scope>
    <source>
        <strain evidence="2 3">CGMCC 1.9126</strain>
    </source>
</reference>
<evidence type="ECO:0000313" key="2">
    <source>
        <dbReference type="EMBL" id="MFC0478065.1"/>
    </source>
</evidence>
<dbReference type="Pfam" id="PF13380">
    <property type="entry name" value="CoA_binding_2"/>
    <property type="match status" value="1"/>
</dbReference>
<gene>
    <name evidence="2" type="ORF">ACFFHF_23025</name>
</gene>
<name>A0ABV6KXL7_9BACI</name>
<feature type="domain" description="CoA-binding" evidence="1">
    <location>
        <begin position="15"/>
        <end position="107"/>
    </location>
</feature>
<protein>
    <submittedName>
        <fullName evidence="2">CoA-binding protein</fullName>
    </submittedName>
</protein>
<dbReference type="SMART" id="SM00881">
    <property type="entry name" value="CoA_binding"/>
    <property type="match status" value="1"/>
</dbReference>
<dbReference type="SUPFAM" id="SSF51735">
    <property type="entry name" value="NAD(P)-binding Rossmann-fold domains"/>
    <property type="match status" value="1"/>
</dbReference>
<dbReference type="PANTHER" id="PTHR33303">
    <property type="entry name" value="CYTOPLASMIC PROTEIN-RELATED"/>
    <property type="match status" value="1"/>
</dbReference>
<dbReference type="PANTHER" id="PTHR33303:SF2">
    <property type="entry name" value="COA-BINDING DOMAIN-CONTAINING PROTEIN"/>
    <property type="match status" value="1"/>
</dbReference>
<dbReference type="RefSeq" id="WP_160548827.1">
    <property type="nucleotide sequence ID" value="NZ_JBHLUU010000127.1"/>
</dbReference>
<organism evidence="2 3">
    <name type="scientific">Robertmurraya beringensis</name>
    <dbReference type="NCBI Taxonomy" id="641660"/>
    <lineage>
        <taxon>Bacteria</taxon>
        <taxon>Bacillati</taxon>
        <taxon>Bacillota</taxon>
        <taxon>Bacilli</taxon>
        <taxon>Bacillales</taxon>
        <taxon>Bacillaceae</taxon>
        <taxon>Robertmurraya</taxon>
    </lineage>
</organism>